<dbReference type="InterPro" id="IPR036388">
    <property type="entry name" value="WH-like_DNA-bd_sf"/>
</dbReference>
<keyword evidence="3" id="KW-0804">Transcription</keyword>
<dbReference type="PROSITE" id="PS50987">
    <property type="entry name" value="HTH_ARSR_2"/>
    <property type="match status" value="1"/>
</dbReference>
<evidence type="ECO:0000256" key="1">
    <source>
        <dbReference type="ARBA" id="ARBA00023015"/>
    </source>
</evidence>
<keyword evidence="1" id="KW-0805">Transcription regulation</keyword>
<dbReference type="Proteomes" id="UP001144036">
    <property type="component" value="Unassembled WGS sequence"/>
</dbReference>
<comment type="caution">
    <text evidence="5">The sequence shown here is derived from an EMBL/GenBank/DDBJ whole genome shotgun (WGS) entry which is preliminary data.</text>
</comment>
<proteinExistence type="predicted"/>
<feature type="domain" description="HTH arsR-type" evidence="4">
    <location>
        <begin position="241"/>
        <end position="341"/>
    </location>
</feature>
<evidence type="ECO:0000313" key="6">
    <source>
        <dbReference type="Proteomes" id="UP001144036"/>
    </source>
</evidence>
<evidence type="ECO:0000256" key="2">
    <source>
        <dbReference type="ARBA" id="ARBA00023125"/>
    </source>
</evidence>
<evidence type="ECO:0000259" key="4">
    <source>
        <dbReference type="PROSITE" id="PS50987"/>
    </source>
</evidence>
<dbReference type="InterPro" id="IPR036390">
    <property type="entry name" value="WH_DNA-bd_sf"/>
</dbReference>
<dbReference type="SUPFAM" id="SSF46785">
    <property type="entry name" value="Winged helix' DNA-binding domain"/>
    <property type="match status" value="1"/>
</dbReference>
<dbReference type="PANTHER" id="PTHR43132">
    <property type="entry name" value="ARSENICAL RESISTANCE OPERON REPRESSOR ARSR-RELATED"/>
    <property type="match status" value="1"/>
</dbReference>
<dbReference type="SMART" id="SM00418">
    <property type="entry name" value="HTH_ARSR"/>
    <property type="match status" value="1"/>
</dbReference>
<dbReference type="Gene3D" id="1.10.10.10">
    <property type="entry name" value="Winged helix-like DNA-binding domain superfamily/Winged helix DNA-binding domain"/>
    <property type="match status" value="1"/>
</dbReference>
<sequence length="341" mass="37647">MTRPVNNGGGMGTLRIHFHAEDLTRVTLADEPDPLWEMILTRFRLRDRARSPAFQPWYEDLHADPAATSRMRRGARLLDTLVPAGPYFPDFLTPYEGHRGLESGLTALLRTPRPRLTAELRQLARHRNLPGWVRPIAEGSAPALTSMETALRDYHQAAVAPYRELAGSATAADHASRARALLTGGVEGLFAGFAPLLRWRPPVLETEYVIDQDLILGGRGLRLVPSYFCLRTPLTLADPDLPPVLIYPIDQRHRWRPEATRRTNLTALMGANRSAVLHALGRSATTTQLARMLRISPAAASRHTTVLREAGLIDTHRDGPAVLHTLTSLGTALLEGTADHP</sequence>
<dbReference type="CDD" id="cd00090">
    <property type="entry name" value="HTH_ARSR"/>
    <property type="match status" value="1"/>
</dbReference>
<name>A0ABT4SAY0_9ACTN</name>
<dbReference type="InterPro" id="IPR051011">
    <property type="entry name" value="Metal_resp_trans_reg"/>
</dbReference>
<dbReference type="EMBL" id="JAPNNL010000041">
    <property type="protein sequence ID" value="MDA0634373.1"/>
    <property type="molecule type" value="Genomic_DNA"/>
</dbReference>
<dbReference type="InterPro" id="IPR001845">
    <property type="entry name" value="HTH_ArsR_DNA-bd_dom"/>
</dbReference>
<evidence type="ECO:0000256" key="3">
    <source>
        <dbReference type="ARBA" id="ARBA00023163"/>
    </source>
</evidence>
<dbReference type="PANTHER" id="PTHR43132:SF8">
    <property type="entry name" value="HTH-TYPE TRANSCRIPTIONAL REGULATOR KMTR"/>
    <property type="match status" value="1"/>
</dbReference>
<dbReference type="Pfam" id="PF12840">
    <property type="entry name" value="HTH_20"/>
    <property type="match status" value="1"/>
</dbReference>
<protein>
    <submittedName>
        <fullName evidence="5">Helix-turn-helix domain-containing protein</fullName>
    </submittedName>
</protein>
<organism evidence="5 6">
    <name type="scientific">Nonomuraea corallina</name>
    <dbReference type="NCBI Taxonomy" id="2989783"/>
    <lineage>
        <taxon>Bacteria</taxon>
        <taxon>Bacillati</taxon>
        <taxon>Actinomycetota</taxon>
        <taxon>Actinomycetes</taxon>
        <taxon>Streptosporangiales</taxon>
        <taxon>Streptosporangiaceae</taxon>
        <taxon>Nonomuraea</taxon>
    </lineage>
</organism>
<dbReference type="InterPro" id="IPR011991">
    <property type="entry name" value="ArsR-like_HTH"/>
</dbReference>
<keyword evidence="6" id="KW-1185">Reference proteome</keyword>
<evidence type="ECO:0000313" key="5">
    <source>
        <dbReference type="EMBL" id="MDA0634373.1"/>
    </source>
</evidence>
<reference evidence="5" key="1">
    <citation type="submission" date="2022-11" db="EMBL/GenBank/DDBJ databases">
        <title>Nonomuraea corallina sp. nov., a new species of the genus Nonomuraea isolated from sea side sediment in Thai sea.</title>
        <authorList>
            <person name="Ngamcharungchit C."/>
            <person name="Matsumoto A."/>
            <person name="Suriyachadkun C."/>
            <person name="Panbangred W."/>
            <person name="Inahashi Y."/>
            <person name="Intra B."/>
        </authorList>
    </citation>
    <scope>NUCLEOTIDE SEQUENCE</scope>
    <source>
        <strain evidence="5">MCN248</strain>
    </source>
</reference>
<dbReference type="RefSeq" id="WP_270155183.1">
    <property type="nucleotide sequence ID" value="NZ_JAPNNL010000041.1"/>
</dbReference>
<keyword evidence="2" id="KW-0238">DNA-binding</keyword>
<accession>A0ABT4SAY0</accession>
<gene>
    <name evidence="5" type="ORF">OUY22_13195</name>
</gene>